<keyword evidence="1" id="KW-0812">Transmembrane</keyword>
<dbReference type="PANTHER" id="PTHR38454">
    <property type="entry name" value="INTEGRAL MEMBRANE PROTEIN-RELATED"/>
    <property type="match status" value="1"/>
</dbReference>
<protein>
    <recommendedName>
        <fullName evidence="4">Membrane protein YfhO</fullName>
    </recommendedName>
</protein>
<feature type="transmembrane region" description="Helical" evidence="1">
    <location>
        <begin position="245"/>
        <end position="278"/>
    </location>
</feature>
<feature type="transmembrane region" description="Helical" evidence="1">
    <location>
        <begin position="392"/>
        <end position="411"/>
    </location>
</feature>
<dbReference type="AlphaFoldDB" id="A0A317FX74"/>
<dbReference type="Proteomes" id="UP000245488">
    <property type="component" value="Chromosome"/>
</dbReference>
<feature type="transmembrane region" description="Helical" evidence="1">
    <location>
        <begin position="472"/>
        <end position="494"/>
    </location>
</feature>
<evidence type="ECO:0008006" key="4">
    <source>
        <dbReference type="Google" id="ProtNLM"/>
    </source>
</evidence>
<feature type="transmembrane region" description="Helical" evidence="1">
    <location>
        <begin position="290"/>
        <end position="310"/>
    </location>
</feature>
<feature type="transmembrane region" description="Helical" evidence="1">
    <location>
        <begin position="500"/>
        <end position="519"/>
    </location>
</feature>
<dbReference type="RefSeq" id="WP_110072131.1">
    <property type="nucleotide sequence ID" value="NZ_CM009896.1"/>
</dbReference>
<feature type="transmembrane region" description="Helical" evidence="1">
    <location>
        <begin position="367"/>
        <end position="383"/>
    </location>
</feature>
<dbReference type="EMBL" id="NXNG01000001">
    <property type="protein sequence ID" value="PWT26258.1"/>
    <property type="molecule type" value="Genomic_DNA"/>
</dbReference>
<dbReference type="PANTHER" id="PTHR38454:SF1">
    <property type="entry name" value="INTEGRAL MEMBRANE PROTEIN"/>
    <property type="match status" value="1"/>
</dbReference>
<feature type="transmembrane region" description="Helical" evidence="1">
    <location>
        <begin position="43"/>
        <end position="66"/>
    </location>
</feature>
<feature type="transmembrane region" description="Helical" evidence="1">
    <location>
        <begin position="531"/>
        <end position="549"/>
    </location>
</feature>
<feature type="transmembrane region" description="Helical" evidence="1">
    <location>
        <begin position="211"/>
        <end position="233"/>
    </location>
</feature>
<keyword evidence="1" id="KW-0472">Membrane</keyword>
<dbReference type="Pfam" id="PF09586">
    <property type="entry name" value="YfhO"/>
    <property type="match status" value="1"/>
</dbReference>
<feature type="transmembrane region" description="Helical" evidence="1">
    <location>
        <begin position="138"/>
        <end position="159"/>
    </location>
</feature>
<sequence length="855" mass="96466">MSTQYKTSNQVEESKNNKISKIDIVPRQDKIPRREIVAYYNRMITGALALCIPAAIFLMLCAVNHITPFGDRTFLYEDMKQQYMDFYAYYKAVLHGKDGFLYSAHSGLGSNMLGTWTYYLTSPFLIIFALVPERLFPAAVTFMTMMKIAAIGFTTRVFLRSIHLEDINGSAISCPSDQDAVLSTQDIISLICSTAFAFSGWVVANMTNSMWLDAVIVMPLFAAAYVKVLRYYGEKDNAYNPRPIIYLLLSVMALLYANYYIGAMILLFAGIFTGILFVSKEIHIKEALRLLEGVVLGIVCDLWFLIPAFMSLVGSNKDHSGKSADVLARFLPLSSAQEISLSPIKLISKLFSGSYDSIEIMEGLPNIYFGTALLIIVIMFFFNPRISIKKRIIGAVSLLVMVLFFCDKHLNVIAHGGTQPYGYLYRYSFLFSFICVILAYEELMTLLQHSDAKMLELRLKFLRFIKIRNIDLFYLMGALFVTALMLFIACKFGSRFMNTIIIMMNIGIVLATLVVIWFLTKAIKSIKLRKFALILLGFIITADLSFNFIKVYASSSMMARGAYEYQSKTSEIEAELKYIHDNGDDSYRIESIVPMTPNESLHFEYKGVTSYNSLLQIENRLLLYRMGFNDNGLYAPYESGNTRCADAILGIKYIITDGSVKPGPCQRAFADNIIENEYVLRDNIITSRNVEELLAVIDDDDNPFEVQEKILQYLLSNSYYSRSQSDNASSKTSVQTGIVADKSLSQTATDNYKVFSYADIDTLSSSTESAEYIVTANASGELYFYMNRVNMEERTLQIYVNDAFFSMYGNASCQKVIDLGFYEQGEEVSIRIITDGNSVPADIVVVTEVLGKLYE</sequence>
<accession>A0A317FX74</accession>
<gene>
    <name evidence="2" type="ORF">CPT75_03530</name>
</gene>
<feature type="transmembrane region" description="Helical" evidence="1">
    <location>
        <begin position="423"/>
        <end position="440"/>
    </location>
</feature>
<evidence type="ECO:0000313" key="2">
    <source>
        <dbReference type="EMBL" id="PWT26258.1"/>
    </source>
</evidence>
<name>A0A317FX74_BUTFI</name>
<evidence type="ECO:0000313" key="3">
    <source>
        <dbReference type="Proteomes" id="UP000245488"/>
    </source>
</evidence>
<proteinExistence type="predicted"/>
<feature type="transmembrane region" description="Helical" evidence="1">
    <location>
        <begin position="113"/>
        <end position="131"/>
    </location>
</feature>
<organism evidence="2 3">
    <name type="scientific">Butyrivibrio fibrisolvens</name>
    <dbReference type="NCBI Taxonomy" id="831"/>
    <lineage>
        <taxon>Bacteria</taxon>
        <taxon>Bacillati</taxon>
        <taxon>Bacillota</taxon>
        <taxon>Clostridia</taxon>
        <taxon>Lachnospirales</taxon>
        <taxon>Lachnospiraceae</taxon>
        <taxon>Butyrivibrio</taxon>
    </lineage>
</organism>
<feature type="transmembrane region" description="Helical" evidence="1">
    <location>
        <begin position="187"/>
        <end position="204"/>
    </location>
</feature>
<evidence type="ECO:0000256" key="1">
    <source>
        <dbReference type="SAM" id="Phobius"/>
    </source>
</evidence>
<dbReference type="InterPro" id="IPR018580">
    <property type="entry name" value="Uncharacterised_YfhO"/>
</dbReference>
<reference evidence="2 3" key="1">
    <citation type="submission" date="2017-09" db="EMBL/GenBank/DDBJ databases">
        <title>High-quality draft genome sequence of Butyrivibrio fibrisolvens INBov1, isolated from cow rumen.</title>
        <authorList>
            <person name="Rodriguez Hernaez J."/>
            <person name="Rivarola M."/>
            <person name="Paniego N."/>
            <person name="Cravero S."/>
            <person name="Ceron Cucchi M."/>
            <person name="Martinez M.C."/>
        </authorList>
    </citation>
    <scope>NUCLEOTIDE SEQUENCE [LARGE SCALE GENOMIC DNA]</scope>
    <source>
        <strain evidence="2 3">INBov1</strain>
    </source>
</reference>
<comment type="caution">
    <text evidence="2">The sequence shown here is derived from an EMBL/GenBank/DDBJ whole genome shotgun (WGS) entry which is preliminary data.</text>
</comment>
<keyword evidence="1" id="KW-1133">Transmembrane helix</keyword>
<keyword evidence="3" id="KW-1185">Reference proteome</keyword>